<dbReference type="EMBL" id="JAGTXO010000010">
    <property type="protein sequence ID" value="KAG8465335.1"/>
    <property type="molecule type" value="Genomic_DNA"/>
</dbReference>
<reference evidence="3" key="1">
    <citation type="submission" date="2021-05" db="EMBL/GenBank/DDBJ databases">
        <title>The genome of the haptophyte Pavlova lutheri (Diacronema luteri, Pavlovales) - a model for lipid biosynthesis in eukaryotic algae.</title>
        <authorList>
            <person name="Hulatt C.J."/>
            <person name="Posewitz M.C."/>
        </authorList>
    </citation>
    <scope>NUCLEOTIDE SEQUENCE</scope>
    <source>
        <strain evidence="3">NIVA-4/92</strain>
    </source>
</reference>
<feature type="compositionally biased region" description="Acidic residues" evidence="1">
    <location>
        <begin position="273"/>
        <end position="287"/>
    </location>
</feature>
<proteinExistence type="predicted"/>
<dbReference type="Gene3D" id="1.25.40.120">
    <property type="entry name" value="Protein prenylyltransferase"/>
    <property type="match status" value="1"/>
</dbReference>
<dbReference type="Proteomes" id="UP000751190">
    <property type="component" value="Unassembled WGS sequence"/>
</dbReference>
<gene>
    <name evidence="3" type="ORF">KFE25_002642</name>
</gene>
<evidence type="ECO:0000256" key="2">
    <source>
        <dbReference type="SAM" id="SignalP"/>
    </source>
</evidence>
<evidence type="ECO:0000256" key="1">
    <source>
        <dbReference type="SAM" id="MobiDB-lite"/>
    </source>
</evidence>
<sequence length="287" mass="31122">MDATLVVVSAAMAVWVVSFLTVTSTTGGGGAAHAPSEHPTHDEVKGGAYWRQLAACARTDDDALASIKRGLAADRRHLYAWRWLLKLVVRHVRATGGRWPEHILPAPAHWAESDNGSFWHLRAVVLAEQLRLLPGEDERRAALEAELALVWRGHWKQGASEARWTYHRHLLELLCARGAPLNDERERMRAFVDAHPELAAVVRYAICALRPGAGGAGGTAGADYARLDAWLELVDALADADAPRARLYADLAADGERQAGEELGPEPVSAAGEVEDAEIEACESNSD</sequence>
<dbReference type="AlphaFoldDB" id="A0A8J6CD05"/>
<keyword evidence="2" id="KW-0732">Signal</keyword>
<feature type="chain" id="PRO_5035183334" evidence="2">
    <location>
        <begin position="28"/>
        <end position="287"/>
    </location>
</feature>
<organism evidence="3 4">
    <name type="scientific">Diacronema lutheri</name>
    <name type="common">Unicellular marine alga</name>
    <name type="synonym">Monochrysis lutheri</name>
    <dbReference type="NCBI Taxonomy" id="2081491"/>
    <lineage>
        <taxon>Eukaryota</taxon>
        <taxon>Haptista</taxon>
        <taxon>Haptophyta</taxon>
        <taxon>Pavlovophyceae</taxon>
        <taxon>Pavlovales</taxon>
        <taxon>Pavlovaceae</taxon>
        <taxon>Diacronema</taxon>
    </lineage>
</organism>
<feature type="region of interest" description="Disordered" evidence="1">
    <location>
        <begin position="257"/>
        <end position="287"/>
    </location>
</feature>
<accession>A0A8J6CD05</accession>
<keyword evidence="4" id="KW-1185">Reference proteome</keyword>
<evidence type="ECO:0000313" key="3">
    <source>
        <dbReference type="EMBL" id="KAG8465335.1"/>
    </source>
</evidence>
<evidence type="ECO:0000313" key="4">
    <source>
        <dbReference type="Proteomes" id="UP000751190"/>
    </source>
</evidence>
<dbReference type="OrthoDB" id="10447279at2759"/>
<protein>
    <submittedName>
        <fullName evidence="3">Uncharacterized protein</fullName>
    </submittedName>
</protein>
<feature type="signal peptide" evidence="2">
    <location>
        <begin position="1"/>
        <end position="27"/>
    </location>
</feature>
<dbReference type="SUPFAM" id="SSF48439">
    <property type="entry name" value="Protein prenylyltransferase"/>
    <property type="match status" value="1"/>
</dbReference>
<comment type="caution">
    <text evidence="3">The sequence shown here is derived from an EMBL/GenBank/DDBJ whole genome shotgun (WGS) entry which is preliminary data.</text>
</comment>
<name>A0A8J6CD05_DIALT</name>